<dbReference type="InterPro" id="IPR009061">
    <property type="entry name" value="DNA-bd_dom_put_sf"/>
</dbReference>
<keyword evidence="1" id="KW-0238">DNA-binding</keyword>
<feature type="domain" description="HTH merR-type" evidence="3">
    <location>
        <begin position="1"/>
        <end position="71"/>
    </location>
</feature>
<evidence type="ECO:0000313" key="4">
    <source>
        <dbReference type="EMBL" id="OTP13570.1"/>
    </source>
</evidence>
<dbReference type="PANTHER" id="PTHR30204">
    <property type="entry name" value="REDOX-CYCLING DRUG-SENSING TRANSCRIPTIONAL ACTIVATOR SOXR"/>
    <property type="match status" value="1"/>
</dbReference>
<evidence type="ECO:0000259" key="3">
    <source>
        <dbReference type="PROSITE" id="PS50937"/>
    </source>
</evidence>
<keyword evidence="2" id="KW-0175">Coiled coil</keyword>
<reference evidence="5" key="3">
    <citation type="submission" date="2024-03" db="EMBL/GenBank/DDBJ databases">
        <title>The Genome Sequence of Enterococcus sp. DIV0242b.</title>
        <authorList>
            <consortium name="The Broad Institute Genomics Platform"/>
            <consortium name="The Broad Institute Microbial Omics Core"/>
            <consortium name="The Broad Institute Genomic Center for Infectious Diseases"/>
            <person name="Earl A."/>
            <person name="Manson A."/>
            <person name="Gilmore M."/>
            <person name="Schwartman J."/>
            <person name="Shea T."/>
            <person name="Abouelleil A."/>
            <person name="Cao P."/>
            <person name="Chapman S."/>
            <person name="Cusick C."/>
            <person name="Young S."/>
            <person name="Neafsey D."/>
            <person name="Nusbaum C."/>
            <person name="Birren B."/>
        </authorList>
    </citation>
    <scope>NUCLEOTIDE SEQUENCE</scope>
    <source>
        <strain evidence="5">9E7_DIV0242</strain>
    </source>
</reference>
<dbReference type="SUPFAM" id="SSF46955">
    <property type="entry name" value="Putative DNA-binding domain"/>
    <property type="match status" value="1"/>
</dbReference>
<evidence type="ECO:0000313" key="6">
    <source>
        <dbReference type="Proteomes" id="UP000195141"/>
    </source>
</evidence>
<evidence type="ECO:0000256" key="2">
    <source>
        <dbReference type="SAM" id="Coils"/>
    </source>
</evidence>
<dbReference type="OrthoDB" id="9773308at2"/>
<reference evidence="4" key="1">
    <citation type="submission" date="2017-05" db="EMBL/GenBank/DDBJ databases">
        <title>The Genome Sequence of Enterococcus sp. 9E7_DIV0242.</title>
        <authorList>
            <consortium name="The Broad Institute Genomics Platform"/>
            <consortium name="The Broad Institute Genomic Center for Infectious Diseases"/>
            <person name="Earl A."/>
            <person name="Manson A."/>
            <person name="Schwartman J."/>
            <person name="Gilmore M."/>
            <person name="Abouelleil A."/>
            <person name="Cao P."/>
            <person name="Chapman S."/>
            <person name="Cusick C."/>
            <person name="Shea T."/>
            <person name="Young S."/>
            <person name="Neafsey D."/>
            <person name="Nusbaum C."/>
            <person name="Birren B."/>
        </authorList>
    </citation>
    <scope>NUCLEOTIDE SEQUENCE [LARGE SCALE GENOMIC DNA]</scope>
    <source>
        <strain evidence="4">9E7_DIV0242</strain>
    </source>
</reference>
<dbReference type="Proteomes" id="UP000195141">
    <property type="component" value="Chromosome"/>
</dbReference>
<reference evidence="5" key="2">
    <citation type="submission" date="2017-05" db="EMBL/GenBank/DDBJ databases">
        <authorList>
            <consortium name="The Broad Institute Genomics Platform"/>
            <consortium name="The Broad Institute Genomic Center for Infectious Diseases"/>
            <person name="Earl A."/>
            <person name="Manson A."/>
            <person name="Schwartman J."/>
            <person name="Gilmore M."/>
            <person name="Abouelleil A."/>
            <person name="Cao P."/>
            <person name="Chapman S."/>
            <person name="Cusick C."/>
            <person name="Shea T."/>
            <person name="Young S."/>
            <person name="Neafsey D."/>
            <person name="Nusbaum C."/>
            <person name="Birren B."/>
        </authorList>
    </citation>
    <scope>NUCLEOTIDE SEQUENCE</scope>
    <source>
        <strain evidence="5">9E7_DIV0242</strain>
    </source>
</reference>
<organism evidence="4">
    <name type="scientific">Candidatus Enterococcus clewellii</name>
    <dbReference type="NCBI Taxonomy" id="1834193"/>
    <lineage>
        <taxon>Bacteria</taxon>
        <taxon>Bacillati</taxon>
        <taxon>Bacillota</taxon>
        <taxon>Bacilli</taxon>
        <taxon>Lactobacillales</taxon>
        <taxon>Enterococcaceae</taxon>
        <taxon>Enterococcus</taxon>
    </lineage>
</organism>
<dbReference type="Gene3D" id="1.10.1660.10">
    <property type="match status" value="1"/>
</dbReference>
<proteinExistence type="predicted"/>
<evidence type="ECO:0000256" key="1">
    <source>
        <dbReference type="ARBA" id="ARBA00023125"/>
    </source>
</evidence>
<dbReference type="Gene3D" id="3.20.80.10">
    <property type="entry name" value="Regulatory factor, effector binding domain"/>
    <property type="match status" value="1"/>
</dbReference>
<accession>A0A242K444</accession>
<dbReference type="RefSeq" id="WP_086350055.1">
    <property type="nucleotide sequence ID" value="NZ_CP147247.1"/>
</dbReference>
<feature type="coiled-coil region" evidence="2">
    <location>
        <begin position="79"/>
        <end position="106"/>
    </location>
</feature>
<dbReference type="GO" id="GO:0003677">
    <property type="term" value="F:DNA binding"/>
    <property type="evidence" value="ECO:0007669"/>
    <property type="project" value="UniProtKB-KW"/>
</dbReference>
<keyword evidence="6" id="KW-1185">Reference proteome</keyword>
<dbReference type="PROSITE" id="PS50937">
    <property type="entry name" value="HTH_MERR_2"/>
    <property type="match status" value="1"/>
</dbReference>
<dbReference type="InterPro" id="IPR000551">
    <property type="entry name" value="MerR-type_HTH_dom"/>
</dbReference>
<name>A0A242K444_9ENTE</name>
<dbReference type="AlphaFoldDB" id="A0A242K444"/>
<dbReference type="InterPro" id="IPR011256">
    <property type="entry name" value="Reg_factor_effector_dom_sf"/>
</dbReference>
<gene>
    <name evidence="5" type="ORF">A5888_001767</name>
    <name evidence="4" type="ORF">A5888_003048</name>
</gene>
<dbReference type="GO" id="GO:0003700">
    <property type="term" value="F:DNA-binding transcription factor activity"/>
    <property type="evidence" value="ECO:0007669"/>
    <property type="project" value="InterPro"/>
</dbReference>
<dbReference type="CDD" id="cd01107">
    <property type="entry name" value="HTH_BmrR"/>
    <property type="match status" value="1"/>
</dbReference>
<dbReference type="Pfam" id="PF13411">
    <property type="entry name" value="MerR_1"/>
    <property type="match status" value="1"/>
</dbReference>
<dbReference type="PANTHER" id="PTHR30204:SF97">
    <property type="entry name" value="MERR FAMILY REGULATORY PROTEIN"/>
    <property type="match status" value="1"/>
</dbReference>
<sequence>MFKIGEFSKLSQVSVRMLRYYDEQGLLPPAKVDQETGYRFYHVSQLSKLQKIILLKNLKFSTAEIKELITDELTDDYFQERLKKKYRQIERDILEEQRRLLQLAKTIERIEKPKETNIHVIFRALPSEAIVSLRKVIPTYYHEGELWQEFGTLLKGEQLDYIKQTPDNFTVFHDACYREEGVDIEICLKVKQVAPVKKPLTCYQTERISLVASIFVIGPYDNIKEAYHQFANWLAENDDYEMLELSRQVSHRGPDTETDPNNYLTEIQIPIKKIS</sequence>
<dbReference type="InterPro" id="IPR010499">
    <property type="entry name" value="AraC_E-bd"/>
</dbReference>
<evidence type="ECO:0000313" key="5">
    <source>
        <dbReference type="EMBL" id="WYJ90039.1"/>
    </source>
</evidence>
<dbReference type="EMBL" id="NGMM01000005">
    <property type="protein sequence ID" value="OTP13570.1"/>
    <property type="molecule type" value="Genomic_DNA"/>
</dbReference>
<protein>
    <recommendedName>
        <fullName evidence="3">HTH merR-type domain-containing protein</fullName>
    </recommendedName>
</protein>
<dbReference type="SMART" id="SM00871">
    <property type="entry name" value="AraC_E_bind"/>
    <property type="match status" value="1"/>
</dbReference>
<dbReference type="InterPro" id="IPR047057">
    <property type="entry name" value="MerR_fam"/>
</dbReference>
<dbReference type="SMART" id="SM00422">
    <property type="entry name" value="HTH_MERR"/>
    <property type="match status" value="1"/>
</dbReference>
<dbReference type="PROSITE" id="PS00552">
    <property type="entry name" value="HTH_MERR_1"/>
    <property type="match status" value="1"/>
</dbReference>
<dbReference type="EMBL" id="CP147247">
    <property type="protein sequence ID" value="WYJ90039.1"/>
    <property type="molecule type" value="Genomic_DNA"/>
</dbReference>
<dbReference type="SUPFAM" id="SSF55136">
    <property type="entry name" value="Probable bacterial effector-binding domain"/>
    <property type="match status" value="1"/>
</dbReference>